<gene>
    <name evidence="1" type="ordered locus">AM1_4784</name>
</gene>
<accession>B0C2G4</accession>
<keyword evidence="2" id="KW-1185">Reference proteome</keyword>
<evidence type="ECO:0000313" key="1">
    <source>
        <dbReference type="EMBL" id="ABW29754.1"/>
    </source>
</evidence>
<protein>
    <submittedName>
        <fullName evidence="1">Uncharacterized protein</fullName>
    </submittedName>
</protein>
<sequence length="43" mass="5232">MFWESQHPLYLPKTHQPLQQAFHLLLQHQNFLNHRFPNPQPTA</sequence>
<dbReference type="AlphaFoldDB" id="B0C2G4"/>
<name>B0C2G4_ACAM1</name>
<dbReference type="Proteomes" id="UP000000268">
    <property type="component" value="Chromosome"/>
</dbReference>
<reference evidence="1 2" key="1">
    <citation type="journal article" date="2008" name="Proc. Natl. Acad. Sci. U.S.A.">
        <title>Niche adaptation and genome expansion in the chlorophyll d-producing cyanobacterium Acaryochloris marina.</title>
        <authorList>
            <person name="Swingley W.D."/>
            <person name="Chen M."/>
            <person name="Cheung P.C."/>
            <person name="Conrad A.L."/>
            <person name="Dejesa L.C."/>
            <person name="Hao J."/>
            <person name="Honchak B.M."/>
            <person name="Karbach L.E."/>
            <person name="Kurdoglu A."/>
            <person name="Lahiri S."/>
            <person name="Mastrian S.D."/>
            <person name="Miyashita H."/>
            <person name="Page L."/>
            <person name="Ramakrishna P."/>
            <person name="Satoh S."/>
            <person name="Sattley W.M."/>
            <person name="Shimada Y."/>
            <person name="Taylor H.L."/>
            <person name="Tomo T."/>
            <person name="Tsuchiya T."/>
            <person name="Wang Z.T."/>
            <person name="Raymond J."/>
            <person name="Mimuro M."/>
            <person name="Blankenship R.E."/>
            <person name="Touchman J.W."/>
        </authorList>
    </citation>
    <scope>NUCLEOTIDE SEQUENCE [LARGE SCALE GENOMIC DNA]</scope>
    <source>
        <strain evidence="2">MBIC 11017</strain>
    </source>
</reference>
<organism evidence="1 2">
    <name type="scientific">Acaryochloris marina (strain MBIC 11017)</name>
    <dbReference type="NCBI Taxonomy" id="329726"/>
    <lineage>
        <taxon>Bacteria</taxon>
        <taxon>Bacillati</taxon>
        <taxon>Cyanobacteriota</taxon>
        <taxon>Cyanophyceae</taxon>
        <taxon>Acaryochloridales</taxon>
        <taxon>Acaryochloridaceae</taxon>
        <taxon>Acaryochloris</taxon>
    </lineage>
</organism>
<dbReference type="HOGENOM" id="CLU_3228075_0_0_3"/>
<evidence type="ECO:0000313" key="2">
    <source>
        <dbReference type="Proteomes" id="UP000000268"/>
    </source>
</evidence>
<dbReference type="EMBL" id="CP000828">
    <property type="protein sequence ID" value="ABW29754.1"/>
    <property type="molecule type" value="Genomic_DNA"/>
</dbReference>
<dbReference type="KEGG" id="amr:AM1_4784"/>
<proteinExistence type="predicted"/>